<sequence>MASLDPCEMLTDAQKRTLGVTGEPKPNETTSSKYCQWQVDDNPAVPDGYALGVLVFPESGIDQVNAVGEKTPVTVGSRRAIQSVRAGGSVCAISIEVTATSRVDVQASGDDAPELCTAALDAAKVVEPELP</sequence>
<dbReference type="InterPro" id="IPR024520">
    <property type="entry name" value="DUF3558"/>
</dbReference>
<evidence type="ECO:0000313" key="2">
    <source>
        <dbReference type="EMBL" id="EWC61320.1"/>
    </source>
</evidence>
<evidence type="ECO:0008006" key="4">
    <source>
        <dbReference type="Google" id="ProtNLM"/>
    </source>
</evidence>
<dbReference type="eggNOG" id="ENOG502ZK2U">
    <property type="taxonomic scope" value="Bacteria"/>
</dbReference>
<feature type="region of interest" description="Disordered" evidence="1">
    <location>
        <begin position="1"/>
        <end position="34"/>
    </location>
</feature>
<keyword evidence="3" id="KW-1185">Reference proteome</keyword>
<dbReference type="EMBL" id="AYXG01000118">
    <property type="protein sequence ID" value="EWC61320.1"/>
    <property type="molecule type" value="Genomic_DNA"/>
</dbReference>
<evidence type="ECO:0000313" key="3">
    <source>
        <dbReference type="Proteomes" id="UP000019277"/>
    </source>
</evidence>
<dbReference type="Pfam" id="PF12079">
    <property type="entry name" value="DUF3558"/>
    <property type="match status" value="1"/>
</dbReference>
<dbReference type="AlphaFoldDB" id="W7IKD6"/>
<reference evidence="2 3" key="1">
    <citation type="journal article" date="2014" name="Genome Announc.">
        <title>Draft Genome Sequence of the Antitrypanosomally Active Sponge-Associated Bacterium Actinokineospora sp. Strain EG49.</title>
        <authorList>
            <person name="Harjes J."/>
            <person name="Ryu T."/>
            <person name="Abdelmohsen U.R."/>
            <person name="Moitinho-Silva L."/>
            <person name="Horn H."/>
            <person name="Ravasi T."/>
            <person name="Hentschel U."/>
        </authorList>
    </citation>
    <scope>NUCLEOTIDE SEQUENCE [LARGE SCALE GENOMIC DNA]</scope>
    <source>
        <strain evidence="2 3">EG49</strain>
    </source>
</reference>
<organism evidence="2 3">
    <name type="scientific">Actinokineospora spheciospongiae</name>
    <dbReference type="NCBI Taxonomy" id="909613"/>
    <lineage>
        <taxon>Bacteria</taxon>
        <taxon>Bacillati</taxon>
        <taxon>Actinomycetota</taxon>
        <taxon>Actinomycetes</taxon>
        <taxon>Pseudonocardiales</taxon>
        <taxon>Pseudonocardiaceae</taxon>
        <taxon>Actinokineospora</taxon>
    </lineage>
</organism>
<name>W7IKD6_9PSEU</name>
<protein>
    <recommendedName>
        <fullName evidence="4">DUF3558 domain-containing protein</fullName>
    </recommendedName>
</protein>
<proteinExistence type="predicted"/>
<evidence type="ECO:0000256" key="1">
    <source>
        <dbReference type="SAM" id="MobiDB-lite"/>
    </source>
</evidence>
<accession>A0A8E3BFQ5</accession>
<comment type="caution">
    <text evidence="2">The sequence shown here is derived from an EMBL/GenBank/DDBJ whole genome shotgun (WGS) entry which is preliminary data.</text>
</comment>
<dbReference type="Proteomes" id="UP000019277">
    <property type="component" value="Unassembled WGS sequence"/>
</dbReference>
<gene>
    <name evidence="2" type="ORF">UO65_3376</name>
</gene>
<accession>W7IKD6</accession>